<proteinExistence type="inferred from homology"/>
<accession>A0A0F8UGR0</accession>
<dbReference type="Gene3D" id="3.40.190.10">
    <property type="entry name" value="Periplasmic binding protein-like II"/>
    <property type="match status" value="2"/>
</dbReference>
<comment type="similarity">
    <text evidence="2">Belongs to the bacterial solute-binding protein SsuA/TauA family.</text>
</comment>
<dbReference type="Proteomes" id="UP000034578">
    <property type="component" value="Unassembled WGS sequence"/>
</dbReference>
<evidence type="ECO:0000256" key="4">
    <source>
        <dbReference type="SAM" id="Phobius"/>
    </source>
</evidence>
<dbReference type="PANTHER" id="PTHR30024:SF47">
    <property type="entry name" value="TAURINE-BINDING PERIPLASMIC PROTEIN"/>
    <property type="match status" value="1"/>
</dbReference>
<evidence type="ECO:0000256" key="3">
    <source>
        <dbReference type="ARBA" id="ARBA00022729"/>
    </source>
</evidence>
<dbReference type="Proteomes" id="UP000034152">
    <property type="component" value="Unassembled WGS sequence"/>
</dbReference>
<evidence type="ECO:0000313" key="6">
    <source>
        <dbReference type="EMBL" id="KKH90521.1"/>
    </source>
</evidence>
<evidence type="ECO:0000313" key="8">
    <source>
        <dbReference type="Proteomes" id="UP000034578"/>
    </source>
</evidence>
<evidence type="ECO:0008006" key="9">
    <source>
        <dbReference type="Google" id="ProtNLM"/>
    </source>
</evidence>
<keyword evidence="4" id="KW-0812">Transmembrane</keyword>
<evidence type="ECO:0000313" key="7">
    <source>
        <dbReference type="Proteomes" id="UP000034152"/>
    </source>
</evidence>
<keyword evidence="8" id="KW-1185">Reference proteome</keyword>
<dbReference type="SUPFAM" id="SSF53850">
    <property type="entry name" value="Periplasmic binding protein-like II"/>
    <property type="match status" value="1"/>
</dbReference>
<dbReference type="AlphaFoldDB" id="A0A0F8UGR0"/>
<evidence type="ECO:0000313" key="5">
    <source>
        <dbReference type="EMBL" id="KKG06282.1"/>
    </source>
</evidence>
<dbReference type="EMBL" id="JJOS01000012">
    <property type="protein sequence ID" value="KKG06282.1"/>
    <property type="molecule type" value="Genomic_DNA"/>
</dbReference>
<dbReference type="PATRIC" id="fig|2209.56.peg.3138"/>
<comment type="subcellular location">
    <subcellularLocation>
        <location evidence="1">Periplasm</location>
    </subcellularLocation>
</comment>
<comment type="caution">
    <text evidence="6">The sequence shown here is derived from an EMBL/GenBank/DDBJ whole genome shotgun (WGS) entry which is preliminary data.</text>
</comment>
<keyword evidence="4" id="KW-1133">Transmembrane helix</keyword>
<sequence length="337" mass="37471">MTKKKFSKWTYSGIAAIIFMSVIVCGIYAFGQIGEENKYTLKASVTNDCTGTPWFVGSQQGFFEKEGLDYIDVGQTIATQRSYALALGQIDVLDADPLTLVNLLKSGVKVKAVAQSGISPEDGNKNKEYLYWDVRRDSDLTSFESIKNSNRTIKIGIGALGCSSDLQTNALLRKYGIPVSKVEYIVIPEQNQQQALREGIIDIAVLQTAYHGCARLRLNARSLASSSDALGEAGGMTLLICREDFIETHPETVEKFIKGYKESERWCNDNRKEAGNITAERLGLCEGGAVSHYYSDKGDINETQLQIWLDEIEMQGLITPKEYSVSDLYTDQFKNSW</sequence>
<keyword evidence="4" id="KW-0472">Membrane</keyword>
<organism evidence="6 7">
    <name type="scientific">Methanosarcina mazei</name>
    <name type="common">Methanosarcina frisia</name>
    <dbReference type="NCBI Taxonomy" id="2209"/>
    <lineage>
        <taxon>Archaea</taxon>
        <taxon>Methanobacteriati</taxon>
        <taxon>Methanobacteriota</taxon>
        <taxon>Stenosarchaea group</taxon>
        <taxon>Methanomicrobia</taxon>
        <taxon>Methanosarcinales</taxon>
        <taxon>Methanosarcinaceae</taxon>
        <taxon>Methanosarcina</taxon>
    </lineage>
</organism>
<dbReference type="EMBL" id="JJQU01000021">
    <property type="protein sequence ID" value="KKH90521.1"/>
    <property type="molecule type" value="Genomic_DNA"/>
</dbReference>
<protein>
    <recommendedName>
        <fullName evidence="9">ABC transporter substrate-binding protein</fullName>
    </recommendedName>
</protein>
<name>A0A0F8UGR0_METMZ</name>
<gene>
    <name evidence="5" type="ORF">DU47_13710</name>
    <name evidence="6" type="ORF">DU80_14535</name>
</gene>
<reference evidence="7 8" key="1">
    <citation type="journal article" date="2015" name="ISME J.">
        <title>Genomic and phenotypic differentiation among Methanosarcina mazei populations from Columbia River sediment.</title>
        <authorList>
            <person name="Youngblut N.D."/>
            <person name="Wirth J.S."/>
            <person name="Henriksen J.R."/>
            <person name="Smith M."/>
            <person name="Simon H."/>
            <person name="Metcalf W.W."/>
            <person name="Whitaker R.J."/>
        </authorList>
    </citation>
    <scope>NUCLEOTIDE SEQUENCE [LARGE SCALE GENOMIC DNA]</scope>
    <source>
        <strain evidence="6 7">1.H.M.2.1</strain>
        <strain evidence="5 8">2.F.A.2.4</strain>
    </source>
</reference>
<dbReference type="GeneID" id="97802337"/>
<dbReference type="Pfam" id="PF13379">
    <property type="entry name" value="NMT1_2"/>
    <property type="match status" value="1"/>
</dbReference>
<dbReference type="RefSeq" id="WP_048048049.1">
    <property type="nucleotide sequence ID" value="NZ_AP019780.1"/>
</dbReference>
<dbReference type="PANTHER" id="PTHR30024">
    <property type="entry name" value="ALIPHATIC SULFONATES-BINDING PROTEIN-RELATED"/>
    <property type="match status" value="1"/>
</dbReference>
<keyword evidence="3" id="KW-0732">Signal</keyword>
<evidence type="ECO:0000256" key="2">
    <source>
        <dbReference type="ARBA" id="ARBA00010742"/>
    </source>
</evidence>
<feature type="transmembrane region" description="Helical" evidence="4">
    <location>
        <begin position="12"/>
        <end position="31"/>
    </location>
</feature>
<evidence type="ECO:0000256" key="1">
    <source>
        <dbReference type="ARBA" id="ARBA00004418"/>
    </source>
</evidence>
<dbReference type="GO" id="GO:0042597">
    <property type="term" value="C:periplasmic space"/>
    <property type="evidence" value="ECO:0007669"/>
    <property type="project" value="UniProtKB-SubCell"/>
</dbReference>